<name>A0A3A8R3Y3_9BACT</name>
<accession>A0A3A8R3Y3</accession>
<dbReference type="AlphaFoldDB" id="A0A3A8R3Y3"/>
<gene>
    <name evidence="1" type="ORF">D7X96_12860</name>
</gene>
<sequence>MSPWLTMLAVAAVLFLSRIQLRAWRRERLRRRWRALAPKLELAPSVAPTRHVLVGSHRGHPVEVSLPRTGGSRLRLLLDARLPEGFALTPQRWGVSKRQALAASVNRT</sequence>
<dbReference type="RefSeq" id="WP_121721941.1">
    <property type="nucleotide sequence ID" value="NZ_RAWM01000027.1"/>
</dbReference>
<evidence type="ECO:0000313" key="2">
    <source>
        <dbReference type="Proteomes" id="UP000282656"/>
    </source>
</evidence>
<dbReference type="Proteomes" id="UP000282656">
    <property type="component" value="Unassembled WGS sequence"/>
</dbReference>
<protein>
    <submittedName>
        <fullName evidence="1">Uncharacterized protein</fullName>
    </submittedName>
</protein>
<proteinExistence type="predicted"/>
<reference evidence="2" key="1">
    <citation type="submission" date="2018-09" db="EMBL/GenBank/DDBJ databases">
        <authorList>
            <person name="Livingstone P.G."/>
            <person name="Whitworth D.E."/>
        </authorList>
    </citation>
    <scope>NUCLEOTIDE SEQUENCE [LARGE SCALE GENOMIC DNA]</scope>
    <source>
        <strain evidence="2">AB047A</strain>
    </source>
</reference>
<keyword evidence="2" id="KW-1185">Reference proteome</keyword>
<dbReference type="EMBL" id="RAWM01000027">
    <property type="protein sequence ID" value="RKH70054.1"/>
    <property type="molecule type" value="Genomic_DNA"/>
</dbReference>
<evidence type="ECO:0000313" key="1">
    <source>
        <dbReference type="EMBL" id="RKH70054.1"/>
    </source>
</evidence>
<organism evidence="1 2">
    <name type="scientific">Corallococcus interemptor</name>
    <dbReference type="NCBI Taxonomy" id="2316720"/>
    <lineage>
        <taxon>Bacteria</taxon>
        <taxon>Pseudomonadati</taxon>
        <taxon>Myxococcota</taxon>
        <taxon>Myxococcia</taxon>
        <taxon>Myxococcales</taxon>
        <taxon>Cystobacterineae</taxon>
        <taxon>Myxococcaceae</taxon>
        <taxon>Corallococcus</taxon>
    </lineage>
</organism>
<dbReference type="OrthoDB" id="4061597at1224"/>
<comment type="caution">
    <text evidence="1">The sequence shown here is derived from an EMBL/GenBank/DDBJ whole genome shotgun (WGS) entry which is preliminary data.</text>
</comment>